<gene>
    <name evidence="3" type="ORF">ACFQ2I_18415</name>
</gene>
<dbReference type="PANTHER" id="PTHR42849">
    <property type="entry name" value="N-ACETYLNEURAMINATE LYASE"/>
    <property type="match status" value="1"/>
</dbReference>
<proteinExistence type="inferred from homology"/>
<comment type="similarity">
    <text evidence="2">Belongs to the DapA family.</text>
</comment>
<accession>A0ABW3HUW4</accession>
<comment type="caution">
    <text evidence="3">The sequence shown here is derived from an EMBL/GenBank/DDBJ whole genome shotgun (WGS) entry which is preliminary data.</text>
</comment>
<evidence type="ECO:0000313" key="4">
    <source>
        <dbReference type="Proteomes" id="UP001596989"/>
    </source>
</evidence>
<sequence>MTVREWDTEKYKGVFVAMYSAYDDTGKVSKERVRKLARYYASTGVKGLYVGGSSGEGILHSTEERKQVLEAVMEEVAKELIIIVHVGANSTKESVELAVHAESVGVDAISSVPAIYYRLSEASVERHWQEMIDSTSLPFIIYNIPQTTGFHLSQTLFKKMARQDKVIGIKMSGESVFELQQFKANAEKPLLVYNGPDEQYLGGRIMGADGGIGGTYGVMPELFCRLERFYREGEINKAQQLQGKINAIISKLLSFPSLYGACKAILSLRGIETGVPRLPLLPIGEADSERLIELNGEIEKLTASYTSLQV</sequence>
<dbReference type="InterPro" id="IPR013785">
    <property type="entry name" value="Aldolase_TIM"/>
</dbReference>
<evidence type="ECO:0000313" key="3">
    <source>
        <dbReference type="EMBL" id="MFD0961328.1"/>
    </source>
</evidence>
<dbReference type="EMBL" id="JBHTJZ010000034">
    <property type="protein sequence ID" value="MFD0961328.1"/>
    <property type="molecule type" value="Genomic_DNA"/>
</dbReference>
<dbReference type="InterPro" id="IPR002220">
    <property type="entry name" value="DapA-like"/>
</dbReference>
<dbReference type="PRINTS" id="PR00146">
    <property type="entry name" value="DHPICSNTHASE"/>
</dbReference>
<evidence type="ECO:0000256" key="1">
    <source>
        <dbReference type="ARBA" id="ARBA00023239"/>
    </source>
</evidence>
<evidence type="ECO:0000256" key="2">
    <source>
        <dbReference type="PIRNR" id="PIRNR001365"/>
    </source>
</evidence>
<reference evidence="4" key="1">
    <citation type="journal article" date="2019" name="Int. J. Syst. Evol. Microbiol.">
        <title>The Global Catalogue of Microorganisms (GCM) 10K type strain sequencing project: providing services to taxonomists for standard genome sequencing and annotation.</title>
        <authorList>
            <consortium name="The Broad Institute Genomics Platform"/>
            <consortium name="The Broad Institute Genome Sequencing Center for Infectious Disease"/>
            <person name="Wu L."/>
            <person name="Ma J."/>
        </authorList>
    </citation>
    <scope>NUCLEOTIDE SEQUENCE [LARGE SCALE GENOMIC DNA]</scope>
    <source>
        <strain evidence="4">CCUG 59129</strain>
    </source>
</reference>
<keyword evidence="1 2" id="KW-0456">Lyase</keyword>
<dbReference type="Gene3D" id="3.20.20.70">
    <property type="entry name" value="Aldolase class I"/>
    <property type="match status" value="1"/>
</dbReference>
<dbReference type="PANTHER" id="PTHR42849:SF1">
    <property type="entry name" value="N-ACETYLNEURAMINATE LYASE"/>
    <property type="match status" value="1"/>
</dbReference>
<dbReference type="PIRSF" id="PIRSF001365">
    <property type="entry name" value="DHDPS"/>
    <property type="match status" value="1"/>
</dbReference>
<protein>
    <submittedName>
        <fullName evidence="3">Dihydrodipicolinate synthase family protein</fullName>
    </submittedName>
</protein>
<dbReference type="Proteomes" id="UP001596989">
    <property type="component" value="Unassembled WGS sequence"/>
</dbReference>
<dbReference type="Pfam" id="PF00701">
    <property type="entry name" value="DHDPS"/>
    <property type="match status" value="1"/>
</dbReference>
<keyword evidence="4" id="KW-1185">Reference proteome</keyword>
<dbReference type="SMART" id="SM01130">
    <property type="entry name" value="DHDPS"/>
    <property type="match status" value="1"/>
</dbReference>
<dbReference type="SUPFAM" id="SSF51569">
    <property type="entry name" value="Aldolase"/>
    <property type="match status" value="1"/>
</dbReference>
<name>A0ABW3HUW4_9BACL</name>
<dbReference type="RefSeq" id="WP_377566797.1">
    <property type="nucleotide sequence ID" value="NZ_JBHTJZ010000034.1"/>
</dbReference>
<organism evidence="3 4">
    <name type="scientific">Paenibacillus chungangensis</name>
    <dbReference type="NCBI Taxonomy" id="696535"/>
    <lineage>
        <taxon>Bacteria</taxon>
        <taxon>Bacillati</taxon>
        <taxon>Bacillota</taxon>
        <taxon>Bacilli</taxon>
        <taxon>Bacillales</taxon>
        <taxon>Paenibacillaceae</taxon>
        <taxon>Paenibacillus</taxon>
    </lineage>
</organism>